<evidence type="ECO:0000256" key="7">
    <source>
        <dbReference type="ARBA" id="ARBA00023012"/>
    </source>
</evidence>
<feature type="transmembrane region" description="Helical" evidence="8">
    <location>
        <begin position="84"/>
        <end position="104"/>
    </location>
</feature>
<dbReference type="InterPro" id="IPR050736">
    <property type="entry name" value="Sensor_HK_Regulatory"/>
</dbReference>
<keyword evidence="8" id="KW-0812">Transmembrane</keyword>
<dbReference type="InterPro" id="IPR003594">
    <property type="entry name" value="HATPase_dom"/>
</dbReference>
<dbReference type="Gene3D" id="3.30.565.10">
    <property type="entry name" value="Histidine kinase-like ATPase, C-terminal domain"/>
    <property type="match status" value="1"/>
</dbReference>
<evidence type="ECO:0000256" key="3">
    <source>
        <dbReference type="ARBA" id="ARBA00012438"/>
    </source>
</evidence>
<dbReference type="CDD" id="cd06225">
    <property type="entry name" value="HAMP"/>
    <property type="match status" value="1"/>
</dbReference>
<dbReference type="SMART" id="SM00388">
    <property type="entry name" value="HisKA"/>
    <property type="match status" value="1"/>
</dbReference>
<evidence type="ECO:0000256" key="1">
    <source>
        <dbReference type="ARBA" id="ARBA00000085"/>
    </source>
</evidence>
<dbReference type="PANTHER" id="PTHR43711:SF1">
    <property type="entry name" value="HISTIDINE KINASE 1"/>
    <property type="match status" value="1"/>
</dbReference>
<dbReference type="PANTHER" id="PTHR43711">
    <property type="entry name" value="TWO-COMPONENT HISTIDINE KINASE"/>
    <property type="match status" value="1"/>
</dbReference>
<comment type="caution">
    <text evidence="11">The sequence shown here is derived from an EMBL/GenBank/DDBJ whole genome shotgun (WGS) entry which is preliminary data.</text>
</comment>
<reference evidence="11 12" key="1">
    <citation type="journal article" date="2019" name="Nat. Microbiol.">
        <title>Mediterranean grassland soil C-N compound turnover is dependent on rainfall and depth, and is mediated by genomically divergent microorganisms.</title>
        <authorList>
            <person name="Diamond S."/>
            <person name="Andeer P.F."/>
            <person name="Li Z."/>
            <person name="Crits-Christoph A."/>
            <person name="Burstein D."/>
            <person name="Anantharaman K."/>
            <person name="Lane K.R."/>
            <person name="Thomas B.C."/>
            <person name="Pan C."/>
            <person name="Northen T.R."/>
            <person name="Banfield J.F."/>
        </authorList>
    </citation>
    <scope>NUCLEOTIDE SEQUENCE [LARGE SCALE GENOMIC DNA]</scope>
    <source>
        <strain evidence="11">NP_5</strain>
    </source>
</reference>
<dbReference type="Pfam" id="PF00512">
    <property type="entry name" value="HisKA"/>
    <property type="match status" value="1"/>
</dbReference>
<name>A0A537LI90_9BACT</name>
<evidence type="ECO:0000256" key="4">
    <source>
        <dbReference type="ARBA" id="ARBA00022553"/>
    </source>
</evidence>
<protein>
    <recommendedName>
        <fullName evidence="3">histidine kinase</fullName>
        <ecNumber evidence="3">2.7.13.3</ecNumber>
    </recommendedName>
</protein>
<dbReference type="InterPro" id="IPR036097">
    <property type="entry name" value="HisK_dim/P_sf"/>
</dbReference>
<dbReference type="GO" id="GO:0016020">
    <property type="term" value="C:membrane"/>
    <property type="evidence" value="ECO:0007669"/>
    <property type="project" value="UniProtKB-SubCell"/>
</dbReference>
<dbReference type="InterPro" id="IPR005467">
    <property type="entry name" value="His_kinase_dom"/>
</dbReference>
<accession>A0A537LI90</accession>
<dbReference type="SUPFAM" id="SSF55874">
    <property type="entry name" value="ATPase domain of HSP90 chaperone/DNA topoisomerase II/histidine kinase"/>
    <property type="match status" value="1"/>
</dbReference>
<evidence type="ECO:0000259" key="10">
    <source>
        <dbReference type="PROSITE" id="PS50885"/>
    </source>
</evidence>
<keyword evidence="8" id="KW-1133">Transmembrane helix</keyword>
<dbReference type="InterPro" id="IPR003661">
    <property type="entry name" value="HisK_dim/P_dom"/>
</dbReference>
<evidence type="ECO:0000256" key="6">
    <source>
        <dbReference type="ARBA" id="ARBA00022777"/>
    </source>
</evidence>
<dbReference type="CDD" id="cd00075">
    <property type="entry name" value="HATPase"/>
    <property type="match status" value="1"/>
</dbReference>
<evidence type="ECO:0000313" key="12">
    <source>
        <dbReference type="Proteomes" id="UP000320393"/>
    </source>
</evidence>
<dbReference type="PRINTS" id="PR00344">
    <property type="entry name" value="BCTRLSENSOR"/>
</dbReference>
<dbReference type="SUPFAM" id="SSF47384">
    <property type="entry name" value="Homodimeric domain of signal transducing histidine kinase"/>
    <property type="match status" value="1"/>
</dbReference>
<keyword evidence="5" id="KW-0808">Transferase</keyword>
<sequence length="382" mass="41133">MTLAPCGPPHWKSWRGHPPWWPEGEAWPPVGPPGTQAWHRMRRHFLRRAVVFLAAVLTLTIGLSALLLWGAASLLGIARVPPGWVTLGQAAVAAIIGLGAALLAGRAFRRMAVPIGDLMAALGRVADGDNATRVTERGPQEMRTLTRAFNAMAERLQRQEEQRRTLLTDVSHELRTPLSVLQGNLEGMLDGVYPRDDAHLSLILEETQVLARLAEDLRTLTLAETLGLILAKTTTDLAEIAQEAIASFQAQADAAGVTLRHLAEPGLPPADVDPERVRQVLNNLLTNALRYTPTGGTVRVRCSRGEAEDIVLSVEDTGAGIPAEELPQIFDRFYKSKDSRGTGLGLAIAKSLVRAHGGEISAHSAPGEGTTIRCTLPLHSVS</sequence>
<dbReference type="InterPro" id="IPR003660">
    <property type="entry name" value="HAMP_dom"/>
</dbReference>
<dbReference type="InterPro" id="IPR004358">
    <property type="entry name" value="Sig_transdc_His_kin-like_C"/>
</dbReference>
<dbReference type="EMBL" id="VBAM01000454">
    <property type="protein sequence ID" value="TMJ07739.1"/>
    <property type="molecule type" value="Genomic_DNA"/>
</dbReference>
<dbReference type="CDD" id="cd00082">
    <property type="entry name" value="HisKA"/>
    <property type="match status" value="1"/>
</dbReference>
<dbReference type="GO" id="GO:0000155">
    <property type="term" value="F:phosphorelay sensor kinase activity"/>
    <property type="evidence" value="ECO:0007669"/>
    <property type="project" value="InterPro"/>
</dbReference>
<keyword evidence="6 11" id="KW-0418">Kinase</keyword>
<dbReference type="Gene3D" id="1.10.8.500">
    <property type="entry name" value="HAMP domain in histidine kinase"/>
    <property type="match status" value="1"/>
</dbReference>
<keyword evidence="7" id="KW-0902">Two-component regulatory system</keyword>
<evidence type="ECO:0000256" key="8">
    <source>
        <dbReference type="SAM" id="Phobius"/>
    </source>
</evidence>
<dbReference type="PROSITE" id="PS50109">
    <property type="entry name" value="HIS_KIN"/>
    <property type="match status" value="1"/>
</dbReference>
<dbReference type="Proteomes" id="UP000320393">
    <property type="component" value="Unassembled WGS sequence"/>
</dbReference>
<evidence type="ECO:0000256" key="2">
    <source>
        <dbReference type="ARBA" id="ARBA00004370"/>
    </source>
</evidence>
<dbReference type="SMART" id="SM00387">
    <property type="entry name" value="HATPase_c"/>
    <property type="match status" value="1"/>
</dbReference>
<dbReference type="Pfam" id="PF02518">
    <property type="entry name" value="HATPase_c"/>
    <property type="match status" value="1"/>
</dbReference>
<keyword evidence="8" id="KW-0472">Membrane</keyword>
<dbReference type="SMART" id="SM00304">
    <property type="entry name" value="HAMP"/>
    <property type="match status" value="1"/>
</dbReference>
<feature type="transmembrane region" description="Helical" evidence="8">
    <location>
        <begin position="49"/>
        <end position="72"/>
    </location>
</feature>
<dbReference type="AlphaFoldDB" id="A0A537LI90"/>
<evidence type="ECO:0000313" key="11">
    <source>
        <dbReference type="EMBL" id="TMJ07739.1"/>
    </source>
</evidence>
<dbReference type="InterPro" id="IPR036890">
    <property type="entry name" value="HATPase_C_sf"/>
</dbReference>
<evidence type="ECO:0000259" key="9">
    <source>
        <dbReference type="PROSITE" id="PS50109"/>
    </source>
</evidence>
<dbReference type="EC" id="2.7.13.3" evidence="3"/>
<dbReference type="Gene3D" id="1.10.287.130">
    <property type="match status" value="1"/>
</dbReference>
<comment type="subcellular location">
    <subcellularLocation>
        <location evidence="2">Membrane</location>
    </subcellularLocation>
</comment>
<proteinExistence type="predicted"/>
<feature type="domain" description="HAMP" evidence="10">
    <location>
        <begin position="109"/>
        <end position="161"/>
    </location>
</feature>
<dbReference type="FunFam" id="3.30.565.10:FF:000006">
    <property type="entry name" value="Sensor histidine kinase WalK"/>
    <property type="match status" value="1"/>
</dbReference>
<gene>
    <name evidence="11" type="ORF">E6H02_10995</name>
</gene>
<feature type="domain" description="Histidine kinase" evidence="9">
    <location>
        <begin position="169"/>
        <end position="380"/>
    </location>
</feature>
<evidence type="ECO:0000256" key="5">
    <source>
        <dbReference type="ARBA" id="ARBA00022679"/>
    </source>
</evidence>
<comment type="catalytic activity">
    <reaction evidence="1">
        <text>ATP + protein L-histidine = ADP + protein N-phospho-L-histidine.</text>
        <dbReference type="EC" id="2.7.13.3"/>
    </reaction>
</comment>
<keyword evidence="4" id="KW-0597">Phosphoprotein</keyword>
<dbReference type="PROSITE" id="PS50885">
    <property type="entry name" value="HAMP"/>
    <property type="match status" value="1"/>
</dbReference>
<dbReference type="Pfam" id="PF00672">
    <property type="entry name" value="HAMP"/>
    <property type="match status" value="1"/>
</dbReference>
<organism evidence="11 12">
    <name type="scientific">Candidatus Segetimicrobium genomatis</name>
    <dbReference type="NCBI Taxonomy" id="2569760"/>
    <lineage>
        <taxon>Bacteria</taxon>
        <taxon>Bacillati</taxon>
        <taxon>Candidatus Sysuimicrobiota</taxon>
        <taxon>Candidatus Sysuimicrobiia</taxon>
        <taxon>Candidatus Sysuimicrobiales</taxon>
        <taxon>Candidatus Segetimicrobiaceae</taxon>
        <taxon>Candidatus Segetimicrobium</taxon>
    </lineage>
</organism>
<dbReference type="SUPFAM" id="SSF158472">
    <property type="entry name" value="HAMP domain-like"/>
    <property type="match status" value="1"/>
</dbReference>